<dbReference type="PROSITE" id="PS51194">
    <property type="entry name" value="HELICASE_CTER"/>
    <property type="match status" value="1"/>
</dbReference>
<protein>
    <submittedName>
        <fullName evidence="7">RNA helicase</fullName>
    </submittedName>
</protein>
<dbReference type="GO" id="GO:0005840">
    <property type="term" value="C:ribosome"/>
    <property type="evidence" value="ECO:0007669"/>
    <property type="project" value="TreeGrafter"/>
</dbReference>
<evidence type="ECO:0000256" key="1">
    <source>
        <dbReference type="ARBA" id="ARBA00022741"/>
    </source>
</evidence>
<evidence type="ECO:0000256" key="4">
    <source>
        <dbReference type="ARBA" id="ARBA00022840"/>
    </source>
</evidence>
<keyword evidence="1" id="KW-0547">Nucleotide-binding</keyword>
<dbReference type="InterPro" id="IPR044742">
    <property type="entry name" value="DEAD/DEAH_RhlB"/>
</dbReference>
<evidence type="ECO:0000256" key="2">
    <source>
        <dbReference type="ARBA" id="ARBA00022801"/>
    </source>
</evidence>
<dbReference type="InterPro" id="IPR014001">
    <property type="entry name" value="Helicase_ATP-bd"/>
</dbReference>
<dbReference type="GO" id="GO:0009409">
    <property type="term" value="P:response to cold"/>
    <property type="evidence" value="ECO:0007669"/>
    <property type="project" value="TreeGrafter"/>
</dbReference>
<dbReference type="PANTHER" id="PTHR47963">
    <property type="entry name" value="DEAD-BOX ATP-DEPENDENT RNA HELICASE 47, MITOCHONDRIAL"/>
    <property type="match status" value="1"/>
</dbReference>
<keyword evidence="2" id="KW-0378">Hydrolase</keyword>
<dbReference type="SMART" id="SM00487">
    <property type="entry name" value="DEXDc"/>
    <property type="match status" value="1"/>
</dbReference>
<evidence type="ECO:0000313" key="8">
    <source>
        <dbReference type="Proteomes" id="UP000092578"/>
    </source>
</evidence>
<dbReference type="EMBL" id="MAYT01000029">
    <property type="protein sequence ID" value="OCA82826.1"/>
    <property type="molecule type" value="Genomic_DNA"/>
</dbReference>
<keyword evidence="8" id="KW-1185">Reference proteome</keyword>
<accession>A0A1B9AG61</accession>
<dbReference type="CDD" id="cd18787">
    <property type="entry name" value="SF2_C_DEAD"/>
    <property type="match status" value="1"/>
</dbReference>
<dbReference type="CDD" id="cd00268">
    <property type="entry name" value="DEADc"/>
    <property type="match status" value="1"/>
</dbReference>
<dbReference type="Proteomes" id="UP000092578">
    <property type="component" value="Unassembled WGS sequence"/>
</dbReference>
<dbReference type="PROSITE" id="PS51192">
    <property type="entry name" value="HELICASE_ATP_BIND_1"/>
    <property type="match status" value="1"/>
</dbReference>
<feature type="domain" description="Helicase ATP-binding" evidence="5">
    <location>
        <begin position="35"/>
        <end position="203"/>
    </location>
</feature>
<dbReference type="Gene3D" id="3.40.50.300">
    <property type="entry name" value="P-loop containing nucleotide triphosphate hydrolases"/>
    <property type="match status" value="2"/>
</dbReference>
<evidence type="ECO:0000259" key="6">
    <source>
        <dbReference type="PROSITE" id="PS51194"/>
    </source>
</evidence>
<proteinExistence type="predicted"/>
<dbReference type="GO" id="GO:0016787">
    <property type="term" value="F:hydrolase activity"/>
    <property type="evidence" value="ECO:0007669"/>
    <property type="project" value="UniProtKB-KW"/>
</dbReference>
<dbReference type="AlphaFoldDB" id="A0A1B9AG61"/>
<dbReference type="GO" id="GO:0033592">
    <property type="term" value="F:RNA strand annealing activity"/>
    <property type="evidence" value="ECO:0007669"/>
    <property type="project" value="TreeGrafter"/>
</dbReference>
<reference evidence="8" key="1">
    <citation type="submission" date="2016-05" db="EMBL/GenBank/DDBJ databases">
        <authorList>
            <person name="Liu B."/>
            <person name="Wang J."/>
            <person name="Zhu Y."/>
            <person name="Liu G."/>
            <person name="Chen Q."/>
            <person name="Chen Z."/>
            <person name="Lan J."/>
            <person name="Che J."/>
            <person name="Ge C."/>
            <person name="Shi H."/>
            <person name="Pan Z."/>
            <person name="Liu X."/>
        </authorList>
    </citation>
    <scope>NUCLEOTIDE SEQUENCE [LARGE SCALE GENOMIC DNA]</scope>
    <source>
        <strain evidence="8">FJAT-27215</strain>
    </source>
</reference>
<dbReference type="SUPFAM" id="SSF52540">
    <property type="entry name" value="P-loop containing nucleoside triphosphate hydrolases"/>
    <property type="match status" value="1"/>
</dbReference>
<evidence type="ECO:0000313" key="7">
    <source>
        <dbReference type="EMBL" id="OCA82826.1"/>
    </source>
</evidence>
<sequence length="389" mass="43504">MTTQFSALNTMKPFLQEAWEKAGFLAPTPIQEKAVPVILEGADVIAESPTGTGKTLAYLLPLLEKVDPAKKAVQAVVLASSRELVMQISDEIRQWGGGITSAAFIGGANVKRQLEKLKKQPQVVAGTPGRIHELIQMKKLKMHEVKLLVLDEGDQLLVPEHIKGLEAIIKSTMKDRQLVLFSATMPEKTAVLAKEWMKNPQVIKVEKKELPASQVDHFYFVCDRREKNIFVERIMRGFDPERMLAFVKDIGEVNVFSEKLAYKGFTNGILHSELGKQERANALKQFREGKLTLLFATDVAARGLDIKGLSHVLQFDMPKDATQYTHRAGRTGRSGQAGTVITLITEREERDLKKIAKELGIQLVKKEFFKGKPVDAVERPVSNKRRADK</sequence>
<keyword evidence="3 7" id="KW-0347">Helicase</keyword>
<dbReference type="InterPro" id="IPR027417">
    <property type="entry name" value="P-loop_NTPase"/>
</dbReference>
<evidence type="ECO:0000259" key="5">
    <source>
        <dbReference type="PROSITE" id="PS51192"/>
    </source>
</evidence>
<feature type="domain" description="Helicase C-terminal" evidence="6">
    <location>
        <begin position="214"/>
        <end position="382"/>
    </location>
</feature>
<organism evidence="7 8">
    <name type="scientific">Pseudobacillus wudalianchiensis</name>
    <dbReference type="NCBI Taxonomy" id="1743143"/>
    <lineage>
        <taxon>Bacteria</taxon>
        <taxon>Bacillati</taxon>
        <taxon>Bacillota</taxon>
        <taxon>Bacilli</taxon>
        <taxon>Bacillales</taxon>
        <taxon>Bacillaceae</taxon>
        <taxon>Pseudobacillus</taxon>
    </lineage>
</organism>
<dbReference type="GO" id="GO:0005524">
    <property type="term" value="F:ATP binding"/>
    <property type="evidence" value="ECO:0007669"/>
    <property type="project" value="UniProtKB-KW"/>
</dbReference>
<name>A0A1B9AG61_9BACI</name>
<dbReference type="SMART" id="SM00490">
    <property type="entry name" value="HELICc"/>
    <property type="match status" value="1"/>
</dbReference>
<dbReference type="InterPro" id="IPR050547">
    <property type="entry name" value="DEAD_box_RNA_helicases"/>
</dbReference>
<evidence type="ECO:0000256" key="3">
    <source>
        <dbReference type="ARBA" id="ARBA00022806"/>
    </source>
</evidence>
<dbReference type="Pfam" id="PF00270">
    <property type="entry name" value="DEAD"/>
    <property type="match status" value="1"/>
</dbReference>
<dbReference type="InterPro" id="IPR001650">
    <property type="entry name" value="Helicase_C-like"/>
</dbReference>
<gene>
    <name evidence="7" type="ORF">A8F95_13890</name>
</gene>
<dbReference type="InterPro" id="IPR011545">
    <property type="entry name" value="DEAD/DEAH_box_helicase_dom"/>
</dbReference>
<dbReference type="RefSeq" id="WP_065411700.1">
    <property type="nucleotide sequence ID" value="NZ_MAYT01000029.1"/>
</dbReference>
<comment type="caution">
    <text evidence="7">The sequence shown here is derived from an EMBL/GenBank/DDBJ whole genome shotgun (WGS) entry which is preliminary data.</text>
</comment>
<dbReference type="GO" id="GO:0003724">
    <property type="term" value="F:RNA helicase activity"/>
    <property type="evidence" value="ECO:0007669"/>
    <property type="project" value="TreeGrafter"/>
</dbReference>
<dbReference type="GO" id="GO:0005829">
    <property type="term" value="C:cytosol"/>
    <property type="evidence" value="ECO:0007669"/>
    <property type="project" value="TreeGrafter"/>
</dbReference>
<dbReference type="PANTHER" id="PTHR47963:SF7">
    <property type="entry name" value="ATP-DEPENDENT RNA HELICASE YFML-RELATED"/>
    <property type="match status" value="1"/>
</dbReference>
<dbReference type="Pfam" id="PF00271">
    <property type="entry name" value="Helicase_C"/>
    <property type="match status" value="1"/>
</dbReference>
<keyword evidence="4" id="KW-0067">ATP-binding</keyword>